<dbReference type="Pfam" id="PF01488">
    <property type="entry name" value="Shikimate_DH"/>
    <property type="match status" value="1"/>
</dbReference>
<dbReference type="InterPro" id="IPR022893">
    <property type="entry name" value="Shikimate_DH_fam"/>
</dbReference>
<dbReference type="UniPathway" id="UPA00053">
    <property type="reaction ID" value="UER00087"/>
</dbReference>
<dbReference type="NCBIfam" id="NF001312">
    <property type="entry name" value="PRK00258.1-4"/>
    <property type="match status" value="1"/>
</dbReference>
<evidence type="ECO:0000256" key="7">
    <source>
        <dbReference type="ARBA" id="ARBA00049442"/>
    </source>
</evidence>
<dbReference type="SUPFAM" id="SSF51735">
    <property type="entry name" value="NAD(P)-binding Rossmann-fold domains"/>
    <property type="match status" value="1"/>
</dbReference>
<protein>
    <recommendedName>
        <fullName evidence="2 8">Shikimate dehydrogenase (NADP(+))</fullName>
        <shortName evidence="8">SDH</shortName>
        <ecNumber evidence="2 8">1.1.1.25</ecNumber>
    </recommendedName>
</protein>
<dbReference type="InterPro" id="IPR041121">
    <property type="entry name" value="SDH_C"/>
</dbReference>
<evidence type="ECO:0000256" key="3">
    <source>
        <dbReference type="ARBA" id="ARBA00022605"/>
    </source>
</evidence>
<dbReference type="Gene3D" id="3.40.50.10860">
    <property type="entry name" value="Leucine Dehydrogenase, chain A, domain 1"/>
    <property type="match status" value="1"/>
</dbReference>
<dbReference type="RefSeq" id="WP_154447163.1">
    <property type="nucleotide sequence ID" value="NZ_WIND01000011.1"/>
</dbReference>
<feature type="domain" description="SDH C-terminal" evidence="11">
    <location>
        <begin position="245"/>
        <end position="269"/>
    </location>
</feature>
<gene>
    <name evidence="8" type="primary">aroE</name>
    <name evidence="12" type="ORF">GE300_13810</name>
</gene>
<dbReference type="GO" id="GO:0019632">
    <property type="term" value="P:shikimate metabolic process"/>
    <property type="evidence" value="ECO:0007669"/>
    <property type="project" value="InterPro"/>
</dbReference>
<comment type="subunit">
    <text evidence="8">Homodimer.</text>
</comment>
<evidence type="ECO:0000256" key="1">
    <source>
        <dbReference type="ARBA" id="ARBA00004871"/>
    </source>
</evidence>
<dbReference type="SUPFAM" id="SSF53223">
    <property type="entry name" value="Aminoacid dehydrogenase-like, N-terminal domain"/>
    <property type="match status" value="1"/>
</dbReference>
<dbReference type="CDD" id="cd01065">
    <property type="entry name" value="NAD_bind_Shikimate_DH"/>
    <property type="match status" value="1"/>
</dbReference>
<evidence type="ECO:0000256" key="4">
    <source>
        <dbReference type="ARBA" id="ARBA00022857"/>
    </source>
</evidence>
<keyword evidence="3 8" id="KW-0028">Amino-acid biosynthesis</keyword>
<feature type="binding site" evidence="8">
    <location>
        <position position="222"/>
    </location>
    <ligand>
        <name>NADP(+)</name>
        <dbReference type="ChEBI" id="CHEBI:58349"/>
    </ligand>
</feature>
<feature type="binding site" evidence="8">
    <location>
        <position position="91"/>
    </location>
    <ligand>
        <name>shikimate</name>
        <dbReference type="ChEBI" id="CHEBI:36208"/>
    </ligand>
</feature>
<keyword evidence="5 8" id="KW-0560">Oxidoreductase</keyword>
<evidence type="ECO:0000313" key="13">
    <source>
        <dbReference type="Proteomes" id="UP000474957"/>
    </source>
</evidence>
<feature type="binding site" evidence="8">
    <location>
        <position position="66"/>
    </location>
    <ligand>
        <name>shikimate</name>
        <dbReference type="ChEBI" id="CHEBI:36208"/>
    </ligand>
</feature>
<dbReference type="Proteomes" id="UP000474957">
    <property type="component" value="Unassembled WGS sequence"/>
</dbReference>
<dbReference type="AlphaFoldDB" id="A0A6L5Z2C0"/>
<feature type="binding site" evidence="8">
    <location>
        <begin position="19"/>
        <end position="21"/>
    </location>
    <ligand>
        <name>shikimate</name>
        <dbReference type="ChEBI" id="CHEBI:36208"/>
    </ligand>
</feature>
<feature type="binding site" evidence="8">
    <location>
        <begin position="157"/>
        <end position="162"/>
    </location>
    <ligand>
        <name>NADP(+)</name>
        <dbReference type="ChEBI" id="CHEBI:58349"/>
    </ligand>
</feature>
<evidence type="ECO:0000256" key="5">
    <source>
        <dbReference type="ARBA" id="ARBA00023002"/>
    </source>
</evidence>
<feature type="binding site" evidence="8">
    <location>
        <position position="107"/>
    </location>
    <ligand>
        <name>shikimate</name>
        <dbReference type="ChEBI" id="CHEBI:36208"/>
    </ligand>
</feature>
<reference evidence="12 13" key="1">
    <citation type="submission" date="2019-10" db="EMBL/GenBank/DDBJ databases">
        <title>Cognatihalovulum marinum gen. nov. sp. nov., a new member of the family Rhodobacteraceae isolated from deep seawater of the Northwest Indian Ocean.</title>
        <authorList>
            <person name="Ruan C."/>
            <person name="Wang J."/>
            <person name="Zheng X."/>
            <person name="Song L."/>
            <person name="Zhu Y."/>
            <person name="Huang Y."/>
            <person name="Lu Z."/>
            <person name="Du W."/>
            <person name="Huang L."/>
            <person name="Dai X."/>
        </authorList>
    </citation>
    <scope>NUCLEOTIDE SEQUENCE [LARGE SCALE GENOMIC DNA]</scope>
    <source>
        <strain evidence="12 13">2CG4</strain>
    </source>
</reference>
<dbReference type="PANTHER" id="PTHR21089">
    <property type="entry name" value="SHIKIMATE DEHYDROGENASE"/>
    <property type="match status" value="1"/>
</dbReference>
<feature type="domain" description="Quinate/shikimate 5-dehydrogenase/glutamyl-tRNA reductase" evidence="9">
    <location>
        <begin position="125"/>
        <end position="187"/>
    </location>
</feature>
<dbReference type="NCBIfam" id="NF001310">
    <property type="entry name" value="PRK00258.1-2"/>
    <property type="match status" value="1"/>
</dbReference>
<dbReference type="EMBL" id="WIND01000011">
    <property type="protein sequence ID" value="MSU90677.1"/>
    <property type="molecule type" value="Genomic_DNA"/>
</dbReference>
<feature type="binding site" evidence="8">
    <location>
        <begin position="133"/>
        <end position="137"/>
    </location>
    <ligand>
        <name>NADP(+)</name>
        <dbReference type="ChEBI" id="CHEBI:58349"/>
    </ligand>
</feature>
<feature type="binding site" evidence="8">
    <location>
        <position position="252"/>
    </location>
    <ligand>
        <name>shikimate</name>
        <dbReference type="ChEBI" id="CHEBI:36208"/>
    </ligand>
</feature>
<dbReference type="Pfam" id="PF08501">
    <property type="entry name" value="Shikimate_dh_N"/>
    <property type="match status" value="1"/>
</dbReference>
<comment type="caution">
    <text evidence="12">The sequence shown here is derived from an EMBL/GenBank/DDBJ whole genome shotgun (WGS) entry which is preliminary data.</text>
</comment>
<feature type="binding site" evidence="8">
    <location>
        <position position="245"/>
    </location>
    <ligand>
        <name>NADP(+)</name>
        <dbReference type="ChEBI" id="CHEBI:58349"/>
    </ligand>
</feature>
<dbReference type="GO" id="GO:0009423">
    <property type="term" value="P:chorismate biosynthetic process"/>
    <property type="evidence" value="ECO:0007669"/>
    <property type="project" value="UniProtKB-UniRule"/>
</dbReference>
<comment type="function">
    <text evidence="8">Involved in the biosynthesis of the chorismate, which leads to the biosynthesis of aromatic amino acids. Catalyzes the reversible NADPH linked reduction of 3-dehydroshikimate (DHSA) to yield shikimate (SA).</text>
</comment>
<dbReference type="PANTHER" id="PTHR21089:SF1">
    <property type="entry name" value="BIFUNCTIONAL 3-DEHYDROQUINATE DEHYDRATASE_SHIKIMATE DEHYDROGENASE, CHLOROPLASTIC"/>
    <property type="match status" value="1"/>
</dbReference>
<sequence>MTDSAPPLAGVVGWPIAHSRSPVLHNHWLRRYGIDGYYIPIGLHQQNFEDGIRALPKLGFRGVNVTIPYKETILALADTVSDRASLIGAANTVTFREGGAIHADNTDGAGFLESVRAGAPDWSAKSGPVLVLGAGGAARAVVSALLNAGAPEVRIANRTRQKAEMLAEHFGGRMVQVDWERAADAADGARLIVNTTALGLTGKPPLNLSLDAAPDGASVVDIVYNPLETAFLARARARGLNAIDGLGMLLHQAAPGFESWFGVKPEIDDALRRAVLPA</sequence>
<comment type="similarity">
    <text evidence="8">Belongs to the shikimate dehydrogenase family.</text>
</comment>
<dbReference type="GO" id="GO:0009073">
    <property type="term" value="P:aromatic amino acid family biosynthetic process"/>
    <property type="evidence" value="ECO:0007669"/>
    <property type="project" value="UniProtKB-KW"/>
</dbReference>
<dbReference type="GO" id="GO:0008652">
    <property type="term" value="P:amino acid biosynthetic process"/>
    <property type="evidence" value="ECO:0007669"/>
    <property type="project" value="UniProtKB-KW"/>
</dbReference>
<dbReference type="InterPro" id="IPR011342">
    <property type="entry name" value="Shikimate_DH"/>
</dbReference>
<dbReference type="GO" id="GO:0004764">
    <property type="term" value="F:shikimate 3-dehydrogenase (NADP+) activity"/>
    <property type="evidence" value="ECO:0007669"/>
    <property type="project" value="UniProtKB-UniRule"/>
</dbReference>
<dbReference type="NCBIfam" id="TIGR00507">
    <property type="entry name" value="aroE"/>
    <property type="match status" value="1"/>
</dbReference>
<comment type="pathway">
    <text evidence="1 8">Metabolic intermediate biosynthesis; chorismate biosynthesis; chorismate from D-erythrose 4-phosphate and phosphoenolpyruvate: step 4/7.</text>
</comment>
<keyword evidence="4 8" id="KW-0521">NADP</keyword>
<keyword evidence="6 8" id="KW-0057">Aromatic amino acid biosynthesis</keyword>
<dbReference type="InterPro" id="IPR013708">
    <property type="entry name" value="Shikimate_DH-bd_N"/>
</dbReference>
<feature type="binding site" evidence="8">
    <location>
        <position position="224"/>
    </location>
    <ligand>
        <name>shikimate</name>
        <dbReference type="ChEBI" id="CHEBI:36208"/>
    </ligand>
</feature>
<evidence type="ECO:0000256" key="2">
    <source>
        <dbReference type="ARBA" id="ARBA00012962"/>
    </source>
</evidence>
<dbReference type="Pfam" id="PF18317">
    <property type="entry name" value="SDH_C"/>
    <property type="match status" value="1"/>
</dbReference>
<evidence type="ECO:0000259" key="10">
    <source>
        <dbReference type="Pfam" id="PF08501"/>
    </source>
</evidence>
<evidence type="ECO:0000259" key="11">
    <source>
        <dbReference type="Pfam" id="PF18317"/>
    </source>
</evidence>
<organism evidence="12 13">
    <name type="scientific">Halovulum marinum</name>
    <dbReference type="NCBI Taxonomy" id="2662447"/>
    <lineage>
        <taxon>Bacteria</taxon>
        <taxon>Pseudomonadati</taxon>
        <taxon>Pseudomonadota</taxon>
        <taxon>Alphaproteobacteria</taxon>
        <taxon>Rhodobacterales</taxon>
        <taxon>Paracoccaceae</taxon>
        <taxon>Halovulum</taxon>
    </lineage>
</organism>
<evidence type="ECO:0000259" key="9">
    <source>
        <dbReference type="Pfam" id="PF01488"/>
    </source>
</evidence>
<accession>A0A6L5Z2C0</accession>
<evidence type="ECO:0000256" key="8">
    <source>
        <dbReference type="HAMAP-Rule" id="MF_00222"/>
    </source>
</evidence>
<feature type="binding site" evidence="8">
    <location>
        <position position="82"/>
    </location>
    <ligand>
        <name>NADP(+)</name>
        <dbReference type="ChEBI" id="CHEBI:58349"/>
    </ligand>
</feature>
<keyword evidence="13" id="KW-1185">Reference proteome</keyword>
<dbReference type="InterPro" id="IPR006151">
    <property type="entry name" value="Shikm_DH/Glu-tRNA_Rdtase"/>
</dbReference>
<evidence type="ECO:0000313" key="12">
    <source>
        <dbReference type="EMBL" id="MSU90677.1"/>
    </source>
</evidence>
<evidence type="ECO:0000256" key="6">
    <source>
        <dbReference type="ARBA" id="ARBA00023141"/>
    </source>
</evidence>
<comment type="catalytic activity">
    <reaction evidence="7 8">
        <text>shikimate + NADP(+) = 3-dehydroshikimate + NADPH + H(+)</text>
        <dbReference type="Rhea" id="RHEA:17737"/>
        <dbReference type="ChEBI" id="CHEBI:15378"/>
        <dbReference type="ChEBI" id="CHEBI:16630"/>
        <dbReference type="ChEBI" id="CHEBI:36208"/>
        <dbReference type="ChEBI" id="CHEBI:57783"/>
        <dbReference type="ChEBI" id="CHEBI:58349"/>
        <dbReference type="EC" id="1.1.1.25"/>
    </reaction>
</comment>
<dbReference type="InterPro" id="IPR046346">
    <property type="entry name" value="Aminoacid_DH-like_N_sf"/>
</dbReference>
<dbReference type="GO" id="GO:0005829">
    <property type="term" value="C:cytosol"/>
    <property type="evidence" value="ECO:0007669"/>
    <property type="project" value="TreeGrafter"/>
</dbReference>
<feature type="active site" description="Proton acceptor" evidence="8">
    <location>
        <position position="70"/>
    </location>
</feature>
<name>A0A6L5Z2C0_9RHOB</name>
<dbReference type="InterPro" id="IPR036291">
    <property type="entry name" value="NAD(P)-bd_dom_sf"/>
</dbReference>
<feature type="domain" description="Shikimate dehydrogenase substrate binding N-terminal" evidence="10">
    <location>
        <begin position="11"/>
        <end position="93"/>
    </location>
</feature>
<proteinExistence type="inferred from homology"/>
<dbReference type="Gene3D" id="3.40.50.720">
    <property type="entry name" value="NAD(P)-binding Rossmann-like Domain"/>
    <property type="match status" value="1"/>
</dbReference>
<dbReference type="EC" id="1.1.1.25" evidence="2 8"/>
<dbReference type="GO" id="GO:0050661">
    <property type="term" value="F:NADP binding"/>
    <property type="evidence" value="ECO:0007669"/>
    <property type="project" value="InterPro"/>
</dbReference>
<dbReference type="HAMAP" id="MF_00222">
    <property type="entry name" value="Shikimate_DH_AroE"/>
    <property type="match status" value="1"/>
</dbReference>